<dbReference type="Proteomes" id="UP000807025">
    <property type="component" value="Unassembled WGS sequence"/>
</dbReference>
<keyword evidence="2" id="KW-1185">Reference proteome</keyword>
<sequence length="249" mass="27540">MAFQWFDLIASRPSNILPLFSSVNLSFPPLLPFLFSRQHAPFPGPLSAFHWPLRLSAAPVRSLPACSSVPRPLLSALSSSSESKSNSLDFSPSSSALDSFTWPRATSFLTSLNPWYALQHEFAAPISMTPIFAHDPHLRPVPHPLPRLPLPLLRAFDTRTLRVPLSTFSFHPLPHPATHYLLSRFFVNPATPTSPLPSYDPCIVSLCLPLLRTLDPVSPSPYLPPPCFHFSGLALLLETLVVIFAHTKP</sequence>
<accession>A0A9P5ZHJ2</accession>
<dbReference type="EMBL" id="MU154745">
    <property type="protein sequence ID" value="KAF9487849.1"/>
    <property type="molecule type" value="Genomic_DNA"/>
</dbReference>
<comment type="caution">
    <text evidence="1">The sequence shown here is derived from an EMBL/GenBank/DDBJ whole genome shotgun (WGS) entry which is preliminary data.</text>
</comment>
<evidence type="ECO:0000313" key="1">
    <source>
        <dbReference type="EMBL" id="KAF9487849.1"/>
    </source>
</evidence>
<proteinExistence type="predicted"/>
<protein>
    <submittedName>
        <fullName evidence="1">Uncharacterized protein</fullName>
    </submittedName>
</protein>
<dbReference type="AlphaFoldDB" id="A0A9P5ZHJ2"/>
<evidence type="ECO:0000313" key="2">
    <source>
        <dbReference type="Proteomes" id="UP000807025"/>
    </source>
</evidence>
<reference evidence="1" key="1">
    <citation type="submission" date="2020-11" db="EMBL/GenBank/DDBJ databases">
        <authorList>
            <consortium name="DOE Joint Genome Institute"/>
            <person name="Ahrendt S."/>
            <person name="Riley R."/>
            <person name="Andreopoulos W."/>
            <person name="Labutti K."/>
            <person name="Pangilinan J."/>
            <person name="Ruiz-Duenas F.J."/>
            <person name="Barrasa J.M."/>
            <person name="Sanchez-Garcia M."/>
            <person name="Camarero S."/>
            <person name="Miyauchi S."/>
            <person name="Serrano A."/>
            <person name="Linde D."/>
            <person name="Babiker R."/>
            <person name="Drula E."/>
            <person name="Ayuso-Fernandez I."/>
            <person name="Pacheco R."/>
            <person name="Padilla G."/>
            <person name="Ferreira P."/>
            <person name="Barriuso J."/>
            <person name="Kellner H."/>
            <person name="Castanera R."/>
            <person name="Alfaro M."/>
            <person name="Ramirez L."/>
            <person name="Pisabarro A.G."/>
            <person name="Kuo A."/>
            <person name="Tritt A."/>
            <person name="Lipzen A."/>
            <person name="He G."/>
            <person name="Yan M."/>
            <person name="Ng V."/>
            <person name="Cullen D."/>
            <person name="Martin F."/>
            <person name="Rosso M.-N."/>
            <person name="Henrissat B."/>
            <person name="Hibbett D."/>
            <person name="Martinez A.T."/>
            <person name="Grigoriev I.V."/>
        </authorList>
    </citation>
    <scope>NUCLEOTIDE SEQUENCE</scope>
    <source>
        <strain evidence="1">ATCC 90797</strain>
    </source>
</reference>
<gene>
    <name evidence="1" type="ORF">BDN71DRAFT_1513562</name>
</gene>
<organism evidence="1 2">
    <name type="scientific">Pleurotus eryngii</name>
    <name type="common">Boletus of the steppes</name>
    <dbReference type="NCBI Taxonomy" id="5323"/>
    <lineage>
        <taxon>Eukaryota</taxon>
        <taxon>Fungi</taxon>
        <taxon>Dikarya</taxon>
        <taxon>Basidiomycota</taxon>
        <taxon>Agaricomycotina</taxon>
        <taxon>Agaricomycetes</taxon>
        <taxon>Agaricomycetidae</taxon>
        <taxon>Agaricales</taxon>
        <taxon>Pleurotineae</taxon>
        <taxon>Pleurotaceae</taxon>
        <taxon>Pleurotus</taxon>
    </lineage>
</organism>
<name>A0A9P5ZHJ2_PLEER</name>